<dbReference type="Proteomes" id="UP000568839">
    <property type="component" value="Unassembled WGS sequence"/>
</dbReference>
<name>A0A841PZS3_9BACL</name>
<accession>A0A841PZS3</accession>
<gene>
    <name evidence="2" type="ORF">HNR44_002325</name>
</gene>
<comment type="caution">
    <text evidence="2">The sequence shown here is derived from an EMBL/GenBank/DDBJ whole genome shotgun (WGS) entry which is preliminary data.</text>
</comment>
<feature type="transmembrane region" description="Helical" evidence="1">
    <location>
        <begin position="47"/>
        <end position="65"/>
    </location>
</feature>
<feature type="transmembrane region" description="Helical" evidence="1">
    <location>
        <begin position="6"/>
        <end position="35"/>
    </location>
</feature>
<dbReference type="EMBL" id="JACHHJ010000003">
    <property type="protein sequence ID" value="MBB6450342.1"/>
    <property type="molecule type" value="Genomic_DNA"/>
</dbReference>
<sequence>MEAFIVLGLLFFILFIVLIGVGMYLLFAFGLFRLAQNEGHLSLTRNIIRFVWLYGIVCLPTFVTYCRG</sequence>
<proteinExistence type="predicted"/>
<organism evidence="2 3">
    <name type="scientific">Geomicrobium halophilum</name>
    <dbReference type="NCBI Taxonomy" id="549000"/>
    <lineage>
        <taxon>Bacteria</taxon>
        <taxon>Bacillati</taxon>
        <taxon>Bacillota</taxon>
        <taxon>Bacilli</taxon>
        <taxon>Bacillales</taxon>
        <taxon>Geomicrobium</taxon>
    </lineage>
</organism>
<keyword evidence="1" id="KW-0472">Membrane</keyword>
<keyword evidence="3" id="KW-1185">Reference proteome</keyword>
<evidence type="ECO:0000256" key="1">
    <source>
        <dbReference type="SAM" id="Phobius"/>
    </source>
</evidence>
<keyword evidence="1" id="KW-1133">Transmembrane helix</keyword>
<dbReference type="AlphaFoldDB" id="A0A841PZS3"/>
<evidence type="ECO:0000313" key="2">
    <source>
        <dbReference type="EMBL" id="MBB6450342.1"/>
    </source>
</evidence>
<reference evidence="2 3" key="1">
    <citation type="submission" date="2020-08" db="EMBL/GenBank/DDBJ databases">
        <title>Genomic Encyclopedia of Type Strains, Phase IV (KMG-IV): sequencing the most valuable type-strain genomes for metagenomic binning, comparative biology and taxonomic classification.</title>
        <authorList>
            <person name="Goeker M."/>
        </authorList>
    </citation>
    <scope>NUCLEOTIDE SEQUENCE [LARGE SCALE GENOMIC DNA]</scope>
    <source>
        <strain evidence="2 3">DSM 21769</strain>
    </source>
</reference>
<evidence type="ECO:0000313" key="3">
    <source>
        <dbReference type="Proteomes" id="UP000568839"/>
    </source>
</evidence>
<keyword evidence="1" id="KW-0812">Transmembrane</keyword>
<protein>
    <submittedName>
        <fullName evidence="2">Uncharacterized protein</fullName>
    </submittedName>
</protein>